<organism evidence="2 3">
    <name type="scientific">Prauserella shujinwangii</name>
    <dbReference type="NCBI Taxonomy" id="1453103"/>
    <lineage>
        <taxon>Bacteria</taxon>
        <taxon>Bacillati</taxon>
        <taxon>Actinomycetota</taxon>
        <taxon>Actinomycetes</taxon>
        <taxon>Pseudonocardiales</taxon>
        <taxon>Pseudonocardiaceae</taxon>
        <taxon>Prauserella</taxon>
    </lineage>
</organism>
<protein>
    <submittedName>
        <fullName evidence="2">Uncharacterized protein</fullName>
    </submittedName>
</protein>
<gene>
    <name evidence="2" type="ORF">B0I33_101392</name>
</gene>
<accession>A0A2T0M3E8</accession>
<dbReference type="EMBL" id="PVNH01000001">
    <property type="protein sequence ID" value="PRX51239.1"/>
    <property type="molecule type" value="Genomic_DNA"/>
</dbReference>
<dbReference type="AlphaFoldDB" id="A0A2T0M3E8"/>
<name>A0A2T0M3E8_9PSEU</name>
<feature type="compositionally biased region" description="Basic and acidic residues" evidence="1">
    <location>
        <begin position="86"/>
        <end position="96"/>
    </location>
</feature>
<evidence type="ECO:0000313" key="3">
    <source>
        <dbReference type="Proteomes" id="UP000238362"/>
    </source>
</evidence>
<comment type="caution">
    <text evidence="2">The sequence shown here is derived from an EMBL/GenBank/DDBJ whole genome shotgun (WGS) entry which is preliminary data.</text>
</comment>
<reference evidence="2 3" key="1">
    <citation type="submission" date="2018-03" db="EMBL/GenBank/DDBJ databases">
        <title>Genomic Encyclopedia of Type Strains, Phase III (KMG-III): the genomes of soil and plant-associated and newly described type strains.</title>
        <authorList>
            <person name="Whitman W."/>
        </authorList>
    </citation>
    <scope>NUCLEOTIDE SEQUENCE [LARGE SCALE GENOMIC DNA]</scope>
    <source>
        <strain evidence="2 3">CGMCC 4.7125</strain>
    </source>
</reference>
<feature type="compositionally biased region" description="Pro residues" evidence="1">
    <location>
        <begin position="66"/>
        <end position="82"/>
    </location>
</feature>
<feature type="region of interest" description="Disordered" evidence="1">
    <location>
        <begin position="1"/>
        <end position="107"/>
    </location>
</feature>
<keyword evidence="3" id="KW-1185">Reference proteome</keyword>
<evidence type="ECO:0000313" key="2">
    <source>
        <dbReference type="EMBL" id="PRX51239.1"/>
    </source>
</evidence>
<sequence>MLLATTACGQAPVAEQDGGAAPALTREPVLPESGTERSGGSAAQPAPPIGDQPGGRRPADGGAQPEPGPPPEPGPSPEPGVPPDQLDDRALPEEYPRQVSVSDGGRRLSVVAEEGGCGRASVELTEQSARRVVLTLVETRPAEPKMCTMDMRYPLLSVTLDRPLGDRELVLRHERRGA</sequence>
<dbReference type="Proteomes" id="UP000238362">
    <property type="component" value="Unassembled WGS sequence"/>
</dbReference>
<evidence type="ECO:0000256" key="1">
    <source>
        <dbReference type="SAM" id="MobiDB-lite"/>
    </source>
</evidence>
<proteinExistence type="predicted"/>